<dbReference type="OrthoDB" id="7875768at2"/>
<evidence type="ECO:0000256" key="1">
    <source>
        <dbReference type="SAM" id="MobiDB-lite"/>
    </source>
</evidence>
<accession>A0A212A969</accession>
<evidence type="ECO:0000313" key="3">
    <source>
        <dbReference type="Proteomes" id="UP000196878"/>
    </source>
</evidence>
<organism evidence="2 3">
    <name type="scientific">Haematobacter genomosp. 1</name>
    <dbReference type="NCBI Taxonomy" id="366618"/>
    <lineage>
        <taxon>Bacteria</taxon>
        <taxon>Pseudomonadati</taxon>
        <taxon>Pseudomonadota</taxon>
        <taxon>Alphaproteobacteria</taxon>
        <taxon>Rhodobacterales</taxon>
        <taxon>Paracoccaceae</taxon>
        <taxon>Haematobacter</taxon>
    </lineage>
</organism>
<proteinExistence type="predicted"/>
<gene>
    <name evidence="2" type="ORF">CDV49_14445</name>
</gene>
<feature type="region of interest" description="Disordered" evidence="1">
    <location>
        <begin position="94"/>
        <end position="207"/>
    </location>
</feature>
<feature type="compositionally biased region" description="Polar residues" evidence="1">
    <location>
        <begin position="114"/>
        <end position="129"/>
    </location>
</feature>
<feature type="compositionally biased region" description="Pro residues" evidence="1">
    <location>
        <begin position="149"/>
        <end position="173"/>
    </location>
</feature>
<dbReference type="EMBL" id="NIPW01000028">
    <property type="protein sequence ID" value="OWJ76267.1"/>
    <property type="molecule type" value="Genomic_DNA"/>
</dbReference>
<feature type="compositionally biased region" description="Acidic residues" evidence="1">
    <location>
        <begin position="174"/>
        <end position="207"/>
    </location>
</feature>
<comment type="caution">
    <text evidence="2">The sequence shown here is derived from an EMBL/GenBank/DDBJ whole genome shotgun (WGS) entry which is preliminary data.</text>
</comment>
<protein>
    <submittedName>
        <fullName evidence="2">Uncharacterized protein</fullName>
    </submittedName>
</protein>
<sequence length="310" mass="34335">MSDSGKRGEIEDVLTAIRRLLAQDSDGLEMRLQGERAAGERLMLTPELRVEHADGRGSIEDALAVLEAAVAARASAPEPIESRGFRDDLHDVDEAPFISIDEPEPHTAEPIAFRQTQARRFQLVRNSFSHSDESEEQDELHAEAGRPPVEVPPEPDAPTELPPDTPEEAPPPDIPEDPVEEPAEIPVEEPVETPPDAPDELPLDDPGVEQMEFAPAVGRIEAEEQVYLPEEVRVGCGAENMPSAALPDLEDHIGLFADEKPELNDEHLRMLVAEILREELQGPLGERMTRNVRKLVRTEIRRALAGREFE</sequence>
<name>A0A212A969_9RHOB</name>
<reference evidence="2 3" key="1">
    <citation type="submission" date="2016-12" db="EMBL/GenBank/DDBJ databases">
        <title>Comparison of Traditional DNA-DNA Hybridization with In Silico Genomic Analysis.</title>
        <authorList>
            <person name="Nicholson A.C."/>
            <person name="Humrighouse B.W."/>
            <person name="Graziano J."/>
            <person name="Lasker B."/>
            <person name="Whitney A.M."/>
            <person name="Mcquiston J.R."/>
        </authorList>
    </citation>
    <scope>NUCLEOTIDE SEQUENCE [LARGE SCALE GENOMIC DNA]</scope>
    <source>
        <strain evidence="2 3">H2240</strain>
    </source>
</reference>
<keyword evidence="3" id="KW-1185">Reference proteome</keyword>
<dbReference type="Proteomes" id="UP000196878">
    <property type="component" value="Unassembled WGS sequence"/>
</dbReference>
<evidence type="ECO:0000313" key="2">
    <source>
        <dbReference type="EMBL" id="OWJ76267.1"/>
    </source>
</evidence>
<dbReference type="RefSeq" id="WP_088216134.1">
    <property type="nucleotide sequence ID" value="NZ_NIPW01000028.1"/>
</dbReference>
<dbReference type="AlphaFoldDB" id="A0A212A969"/>